<dbReference type="FunFam" id="1.20.1250.20:FF:000018">
    <property type="entry name" value="MFS transporter permease"/>
    <property type="match status" value="1"/>
</dbReference>
<feature type="transmembrane region" description="Helical" evidence="7">
    <location>
        <begin position="172"/>
        <end position="191"/>
    </location>
</feature>
<dbReference type="OrthoDB" id="2985014at2759"/>
<feature type="transmembrane region" description="Helical" evidence="7">
    <location>
        <begin position="336"/>
        <end position="357"/>
    </location>
</feature>
<evidence type="ECO:0000256" key="2">
    <source>
        <dbReference type="ARBA" id="ARBA00022448"/>
    </source>
</evidence>
<reference evidence="9" key="1">
    <citation type="submission" date="2020-01" db="EMBL/GenBank/DDBJ databases">
        <authorList>
            <consortium name="DOE Joint Genome Institute"/>
            <person name="Haridas S."/>
            <person name="Albert R."/>
            <person name="Binder M."/>
            <person name="Bloem J."/>
            <person name="Labutti K."/>
            <person name="Salamov A."/>
            <person name="Andreopoulos B."/>
            <person name="Baker S.E."/>
            <person name="Barry K."/>
            <person name="Bills G."/>
            <person name="Bluhm B.H."/>
            <person name="Cannon C."/>
            <person name="Castanera R."/>
            <person name="Culley D.E."/>
            <person name="Daum C."/>
            <person name="Ezra D."/>
            <person name="Gonzalez J.B."/>
            <person name="Henrissat B."/>
            <person name="Kuo A."/>
            <person name="Liang C."/>
            <person name="Lipzen A."/>
            <person name="Lutzoni F."/>
            <person name="Magnuson J."/>
            <person name="Mondo S."/>
            <person name="Nolan M."/>
            <person name="Ohm R."/>
            <person name="Pangilinan J."/>
            <person name="Park H.-J."/>
            <person name="Ramirez L."/>
            <person name="Alfaro M."/>
            <person name="Sun H."/>
            <person name="Tritt A."/>
            <person name="Yoshinaga Y."/>
            <person name="Zwiers L.-H."/>
            <person name="Turgeon B.G."/>
            <person name="Goodwin S.B."/>
            <person name="Spatafora J.W."/>
            <person name="Crous P.W."/>
            <person name="Grigoriev I.V."/>
        </authorList>
    </citation>
    <scope>NUCLEOTIDE SEQUENCE</scope>
    <source>
        <strain evidence="9">CBS 342.82</strain>
    </source>
</reference>
<dbReference type="InterPro" id="IPR036259">
    <property type="entry name" value="MFS_trans_sf"/>
</dbReference>
<keyword evidence="2" id="KW-0813">Transport</keyword>
<dbReference type="InterPro" id="IPR011701">
    <property type="entry name" value="MFS"/>
</dbReference>
<sequence>MNDNIGAGTLSRSTPNNMGDDHVRSDQEETEIAIERRIIRKQDTHLMPLLFAIYLLSFLDRSNIGNAKIAGMQDDLKLYGDRYTWLLNIFYIGYILFQWQTMFFRVLPPHRFAAWVVFSWGIIATCQAAVQSWAGEMVLRFLLAVFEAPIIGLTYILSFFYLRRELGFRCGLFVSAAPLATCFAGALAYGITSGRTDIASWRLLFLVEGLPTVALAPIVYFFLPDSPDKARFLNGDEKQVAVRRAVRQNGRKGRVGSITLRDTLSALTDLKAWLMALMYFSCNVSYASLPVYLPTIIQEFGYRGVDAQGLSAPPYFLAFWTTLLSTYIADRTQQRGLTIVCCSLVGAIGYIMLATTQGTGPRYAGTFLAAAGIFPCIANLLPWQMNNQGNDTRRGIGLVMLSLIGQCGPLVGTNIYPPESGPRYLKGHSICAAFMFFVAILALSLRFLLAYENRKLDRQYGTVAEQKANAETSDDSDAQSQGVENYGPLYRFVL</sequence>
<feature type="transmembrane region" description="Helical" evidence="7">
    <location>
        <begin position="395"/>
        <end position="415"/>
    </location>
</feature>
<dbReference type="RefSeq" id="XP_033457701.1">
    <property type="nucleotide sequence ID" value="XM_033605415.1"/>
</dbReference>
<feature type="transmembrane region" description="Helical" evidence="7">
    <location>
        <begin position="272"/>
        <end position="292"/>
    </location>
</feature>
<dbReference type="GO" id="GO:0022857">
    <property type="term" value="F:transmembrane transporter activity"/>
    <property type="evidence" value="ECO:0007669"/>
    <property type="project" value="InterPro"/>
</dbReference>
<organism evidence="9">
    <name type="scientific">Dissoconium aciculare CBS 342.82</name>
    <dbReference type="NCBI Taxonomy" id="1314786"/>
    <lineage>
        <taxon>Eukaryota</taxon>
        <taxon>Fungi</taxon>
        <taxon>Dikarya</taxon>
        <taxon>Ascomycota</taxon>
        <taxon>Pezizomycotina</taxon>
        <taxon>Dothideomycetes</taxon>
        <taxon>Dothideomycetidae</taxon>
        <taxon>Mycosphaerellales</taxon>
        <taxon>Dissoconiaceae</taxon>
        <taxon>Dissoconium</taxon>
    </lineage>
</organism>
<evidence type="ECO:0000256" key="5">
    <source>
        <dbReference type="ARBA" id="ARBA00023136"/>
    </source>
</evidence>
<feature type="transmembrane region" description="Helical" evidence="7">
    <location>
        <begin position="312"/>
        <end position="329"/>
    </location>
</feature>
<proteinExistence type="predicted"/>
<evidence type="ECO:0000313" key="9">
    <source>
        <dbReference type="RefSeq" id="XP_033457701.1"/>
    </source>
</evidence>
<feature type="region of interest" description="Disordered" evidence="6">
    <location>
        <begin position="1"/>
        <end position="26"/>
    </location>
</feature>
<feature type="transmembrane region" description="Helical" evidence="7">
    <location>
        <begin position="363"/>
        <end position="383"/>
    </location>
</feature>
<keyword evidence="5 7" id="KW-0472">Membrane</keyword>
<accession>A0A6J3LY27</accession>
<comment type="subcellular location">
    <subcellularLocation>
        <location evidence="1">Membrane</location>
        <topology evidence="1">Multi-pass membrane protein</topology>
    </subcellularLocation>
</comment>
<dbReference type="PANTHER" id="PTHR43791">
    <property type="entry name" value="PERMEASE-RELATED"/>
    <property type="match status" value="1"/>
</dbReference>
<evidence type="ECO:0000256" key="6">
    <source>
        <dbReference type="SAM" id="MobiDB-lite"/>
    </source>
</evidence>
<dbReference type="PANTHER" id="PTHR43791:SF36">
    <property type="entry name" value="TRANSPORTER, PUTATIVE (AFU_ORTHOLOGUE AFUA_6G08340)-RELATED"/>
    <property type="match status" value="1"/>
</dbReference>
<dbReference type="GO" id="GO:0016020">
    <property type="term" value="C:membrane"/>
    <property type="evidence" value="ECO:0007669"/>
    <property type="project" value="UniProtKB-SubCell"/>
</dbReference>
<evidence type="ECO:0000256" key="4">
    <source>
        <dbReference type="ARBA" id="ARBA00022989"/>
    </source>
</evidence>
<feature type="transmembrane region" description="Helical" evidence="7">
    <location>
        <begin position="112"/>
        <end position="133"/>
    </location>
</feature>
<dbReference type="Gene3D" id="1.20.1250.20">
    <property type="entry name" value="MFS general substrate transporter like domains"/>
    <property type="match status" value="2"/>
</dbReference>
<keyword evidence="3 7" id="KW-0812">Transmembrane</keyword>
<evidence type="ECO:0000256" key="1">
    <source>
        <dbReference type="ARBA" id="ARBA00004141"/>
    </source>
</evidence>
<dbReference type="FunFam" id="1.20.1250.20:FF:000013">
    <property type="entry name" value="MFS general substrate transporter"/>
    <property type="match status" value="1"/>
</dbReference>
<dbReference type="SUPFAM" id="SSF103473">
    <property type="entry name" value="MFS general substrate transporter"/>
    <property type="match status" value="1"/>
</dbReference>
<protein>
    <submittedName>
        <fullName evidence="9">MFS general substrate transporter</fullName>
    </submittedName>
</protein>
<feature type="transmembrane region" description="Helical" evidence="7">
    <location>
        <begin position="203"/>
        <end position="223"/>
    </location>
</feature>
<name>A0A6J3LY27_9PEZI</name>
<evidence type="ECO:0000256" key="3">
    <source>
        <dbReference type="ARBA" id="ARBA00022692"/>
    </source>
</evidence>
<feature type="transmembrane region" description="Helical" evidence="7">
    <location>
        <begin position="427"/>
        <end position="449"/>
    </location>
</feature>
<gene>
    <name evidence="9" type="ORF">K489DRAFT_382597</name>
</gene>
<reference evidence="9" key="3">
    <citation type="submission" date="2025-08" db="UniProtKB">
        <authorList>
            <consortium name="RefSeq"/>
        </authorList>
    </citation>
    <scope>IDENTIFICATION</scope>
    <source>
        <strain evidence="9">CBS 342.82</strain>
    </source>
</reference>
<dbReference type="Proteomes" id="UP000504637">
    <property type="component" value="Unplaced"/>
</dbReference>
<feature type="transmembrane region" description="Helical" evidence="7">
    <location>
        <begin position="46"/>
        <end position="63"/>
    </location>
</feature>
<keyword evidence="8" id="KW-1185">Reference proteome</keyword>
<feature type="transmembrane region" description="Helical" evidence="7">
    <location>
        <begin position="83"/>
        <end position="100"/>
    </location>
</feature>
<dbReference type="Pfam" id="PF07690">
    <property type="entry name" value="MFS_1"/>
    <property type="match status" value="1"/>
</dbReference>
<evidence type="ECO:0000256" key="7">
    <source>
        <dbReference type="SAM" id="Phobius"/>
    </source>
</evidence>
<feature type="transmembrane region" description="Helical" evidence="7">
    <location>
        <begin position="139"/>
        <end position="160"/>
    </location>
</feature>
<dbReference type="AlphaFoldDB" id="A0A6J3LY27"/>
<keyword evidence="4 7" id="KW-1133">Transmembrane helix</keyword>
<evidence type="ECO:0000313" key="8">
    <source>
        <dbReference type="Proteomes" id="UP000504637"/>
    </source>
</evidence>
<dbReference type="GeneID" id="54363215"/>
<reference evidence="9" key="2">
    <citation type="submission" date="2020-04" db="EMBL/GenBank/DDBJ databases">
        <authorList>
            <consortium name="NCBI Genome Project"/>
        </authorList>
    </citation>
    <scope>NUCLEOTIDE SEQUENCE</scope>
    <source>
        <strain evidence="9">CBS 342.82</strain>
    </source>
</reference>